<proteinExistence type="predicted"/>
<evidence type="ECO:0000313" key="2">
    <source>
        <dbReference type="Proteomes" id="UP000217790"/>
    </source>
</evidence>
<name>A0A2H3DEA3_ARMGA</name>
<gene>
    <name evidence="1" type="ORF">ARMGADRAFT_1062959</name>
</gene>
<keyword evidence="2" id="KW-1185">Reference proteome</keyword>
<accession>A0A2H3DEA3</accession>
<sequence length="260" mass="29201">MLPIVELRLLTHVGLADGLQKSSSTKFCHVQPRPIKGAYEKDVRGYYSGRKRRPELRGPFGLCFQTATTAHSFISLDTHCRVQHQLFFESFAVVRMDAVHEVFMNQALVMAQVAAFSSVGELLSPKPGVRTQKSAAIGHQGDLPSMAVPMSDFDVARVSWGQVRSIIRCIRSTQLLAGICARKLYDSPSLLYNGEYEYIVLYKTPGCTHAILRTVNARFDDNSRTSSKEIRYLSVLFVAFILKQAFKDRHSPVREGEWTA</sequence>
<dbReference type="Proteomes" id="UP000217790">
    <property type="component" value="Unassembled WGS sequence"/>
</dbReference>
<evidence type="ECO:0000313" key="1">
    <source>
        <dbReference type="EMBL" id="PBK93555.1"/>
    </source>
</evidence>
<protein>
    <submittedName>
        <fullName evidence="1">Uncharacterized protein</fullName>
    </submittedName>
</protein>
<dbReference type="EMBL" id="KZ293656">
    <property type="protein sequence ID" value="PBK93555.1"/>
    <property type="molecule type" value="Genomic_DNA"/>
</dbReference>
<dbReference type="AlphaFoldDB" id="A0A2H3DEA3"/>
<dbReference type="InParanoid" id="A0A2H3DEA3"/>
<organism evidence="1 2">
    <name type="scientific">Armillaria gallica</name>
    <name type="common">Bulbous honey fungus</name>
    <name type="synonym">Armillaria bulbosa</name>
    <dbReference type="NCBI Taxonomy" id="47427"/>
    <lineage>
        <taxon>Eukaryota</taxon>
        <taxon>Fungi</taxon>
        <taxon>Dikarya</taxon>
        <taxon>Basidiomycota</taxon>
        <taxon>Agaricomycotina</taxon>
        <taxon>Agaricomycetes</taxon>
        <taxon>Agaricomycetidae</taxon>
        <taxon>Agaricales</taxon>
        <taxon>Marasmiineae</taxon>
        <taxon>Physalacriaceae</taxon>
        <taxon>Armillaria</taxon>
    </lineage>
</organism>
<reference evidence="2" key="1">
    <citation type="journal article" date="2017" name="Nat. Ecol. Evol.">
        <title>Genome expansion and lineage-specific genetic innovations in the forest pathogenic fungi Armillaria.</title>
        <authorList>
            <person name="Sipos G."/>
            <person name="Prasanna A.N."/>
            <person name="Walter M.C."/>
            <person name="O'Connor E."/>
            <person name="Balint B."/>
            <person name="Krizsan K."/>
            <person name="Kiss B."/>
            <person name="Hess J."/>
            <person name="Varga T."/>
            <person name="Slot J."/>
            <person name="Riley R."/>
            <person name="Boka B."/>
            <person name="Rigling D."/>
            <person name="Barry K."/>
            <person name="Lee J."/>
            <person name="Mihaltcheva S."/>
            <person name="LaButti K."/>
            <person name="Lipzen A."/>
            <person name="Waldron R."/>
            <person name="Moloney N.M."/>
            <person name="Sperisen C."/>
            <person name="Kredics L."/>
            <person name="Vagvoelgyi C."/>
            <person name="Patrignani A."/>
            <person name="Fitzpatrick D."/>
            <person name="Nagy I."/>
            <person name="Doyle S."/>
            <person name="Anderson J.B."/>
            <person name="Grigoriev I.V."/>
            <person name="Gueldener U."/>
            <person name="Muensterkoetter M."/>
            <person name="Nagy L.G."/>
        </authorList>
    </citation>
    <scope>NUCLEOTIDE SEQUENCE [LARGE SCALE GENOMIC DNA]</scope>
    <source>
        <strain evidence="2">Ar21-2</strain>
    </source>
</reference>